<dbReference type="GO" id="GO:0004386">
    <property type="term" value="F:helicase activity"/>
    <property type="evidence" value="ECO:0007669"/>
    <property type="project" value="UniProtKB-KW"/>
</dbReference>
<dbReference type="GO" id="GO:0001147">
    <property type="term" value="F:transcription termination site sequence-specific DNA binding"/>
    <property type="evidence" value="ECO:0007669"/>
    <property type="project" value="TreeGrafter"/>
</dbReference>
<accession>A0AAW0Y5S3</accession>
<dbReference type="InterPro" id="IPR045055">
    <property type="entry name" value="DNA2/NAM7-like"/>
</dbReference>
<reference evidence="6 7" key="1">
    <citation type="journal article" date="2024" name="BMC Genomics">
        <title>Genome assembly of redclaw crayfish (Cherax quadricarinatus) provides insights into its immune adaptation and hypoxia tolerance.</title>
        <authorList>
            <person name="Liu Z."/>
            <person name="Zheng J."/>
            <person name="Li H."/>
            <person name="Fang K."/>
            <person name="Wang S."/>
            <person name="He J."/>
            <person name="Zhou D."/>
            <person name="Weng S."/>
            <person name="Chi M."/>
            <person name="Gu Z."/>
            <person name="He J."/>
            <person name="Li F."/>
            <person name="Wang M."/>
        </authorList>
    </citation>
    <scope>NUCLEOTIDE SEQUENCE [LARGE SCALE GENOMIC DNA]</scope>
    <source>
        <strain evidence="6">ZL_2023a</strain>
    </source>
</reference>
<dbReference type="InterPro" id="IPR027417">
    <property type="entry name" value="P-loop_NTPase"/>
</dbReference>
<dbReference type="GO" id="GO:0005524">
    <property type="term" value="F:ATP binding"/>
    <property type="evidence" value="ECO:0007669"/>
    <property type="project" value="UniProtKB-KW"/>
</dbReference>
<dbReference type="AlphaFoldDB" id="A0AAW0Y5S3"/>
<dbReference type="InterPro" id="IPR000253">
    <property type="entry name" value="FHA_dom"/>
</dbReference>
<dbReference type="SUPFAM" id="SSF49879">
    <property type="entry name" value="SMAD/FHA domain"/>
    <property type="match status" value="1"/>
</dbReference>
<dbReference type="Gene3D" id="3.40.50.300">
    <property type="entry name" value="P-loop containing nucleotide triphosphate hydrolases"/>
    <property type="match status" value="1"/>
</dbReference>
<dbReference type="CDD" id="cd00060">
    <property type="entry name" value="FHA"/>
    <property type="match status" value="1"/>
</dbReference>
<dbReference type="Pfam" id="PF13087">
    <property type="entry name" value="AAA_12"/>
    <property type="match status" value="1"/>
</dbReference>
<dbReference type="InterPro" id="IPR008984">
    <property type="entry name" value="SMAD_FHA_dom_sf"/>
</dbReference>
<evidence type="ECO:0000256" key="3">
    <source>
        <dbReference type="ARBA" id="ARBA00022806"/>
    </source>
</evidence>
<dbReference type="GO" id="GO:0005694">
    <property type="term" value="C:chromosome"/>
    <property type="evidence" value="ECO:0007669"/>
    <property type="project" value="UniProtKB-ARBA"/>
</dbReference>
<sequence>NVGGRHCEWTYSSLQRSKQSQSKYVLVCCGMCLTHEHTGHTVKHTTHTLDMEMYFIRLGTQEKFTLNPEKNRFVIGRNKQCDFIFTSHYISRLHCEILRVPPHGTLIIKNLKTSQEQKGHNSELFNPAEASLVRLIIEVLEPLVGNQKIGVITPYQRQKIYLEEKLAKFFGRMSLTVNTIDAFQGQERDIIILSFVRGNSGANIGFLSQRQRLNVALTRARKSCFIVASLSSLSNNKDWESLIKNAERRGLISVITGKEEGNKSYIKSVLLK</sequence>
<dbReference type="GO" id="GO:0006369">
    <property type="term" value="P:termination of RNA polymerase II transcription"/>
    <property type="evidence" value="ECO:0007669"/>
    <property type="project" value="TreeGrafter"/>
</dbReference>
<dbReference type="InterPro" id="IPR041679">
    <property type="entry name" value="DNA2/NAM7-like_C"/>
</dbReference>
<protein>
    <recommendedName>
        <fullName evidence="5">FHA domain-containing protein</fullName>
    </recommendedName>
</protein>
<feature type="non-terminal residue" evidence="6">
    <location>
        <position position="1"/>
    </location>
</feature>
<evidence type="ECO:0000256" key="4">
    <source>
        <dbReference type="ARBA" id="ARBA00022840"/>
    </source>
</evidence>
<dbReference type="GO" id="GO:0016604">
    <property type="term" value="C:nuclear body"/>
    <property type="evidence" value="ECO:0007669"/>
    <property type="project" value="TreeGrafter"/>
</dbReference>
<keyword evidence="7" id="KW-1185">Reference proteome</keyword>
<gene>
    <name evidence="6" type="ORF">OTU49_016754</name>
</gene>
<dbReference type="EMBL" id="JARKIK010000015">
    <property type="protein sequence ID" value="KAK8747334.1"/>
    <property type="molecule type" value="Genomic_DNA"/>
</dbReference>
<proteinExistence type="predicted"/>
<keyword evidence="4" id="KW-0067">ATP-binding</keyword>
<dbReference type="GO" id="GO:0016787">
    <property type="term" value="F:hydrolase activity"/>
    <property type="evidence" value="ECO:0007669"/>
    <property type="project" value="UniProtKB-KW"/>
</dbReference>
<dbReference type="PROSITE" id="PS50006">
    <property type="entry name" value="FHA_DOMAIN"/>
    <property type="match status" value="1"/>
</dbReference>
<evidence type="ECO:0000256" key="2">
    <source>
        <dbReference type="ARBA" id="ARBA00022801"/>
    </source>
</evidence>
<organism evidence="6 7">
    <name type="scientific">Cherax quadricarinatus</name>
    <name type="common">Australian red claw crayfish</name>
    <dbReference type="NCBI Taxonomy" id="27406"/>
    <lineage>
        <taxon>Eukaryota</taxon>
        <taxon>Metazoa</taxon>
        <taxon>Ecdysozoa</taxon>
        <taxon>Arthropoda</taxon>
        <taxon>Crustacea</taxon>
        <taxon>Multicrustacea</taxon>
        <taxon>Malacostraca</taxon>
        <taxon>Eumalacostraca</taxon>
        <taxon>Eucarida</taxon>
        <taxon>Decapoda</taxon>
        <taxon>Pleocyemata</taxon>
        <taxon>Astacidea</taxon>
        <taxon>Parastacoidea</taxon>
        <taxon>Parastacidae</taxon>
        <taxon>Cherax</taxon>
    </lineage>
</organism>
<dbReference type="SUPFAM" id="SSF52540">
    <property type="entry name" value="P-loop containing nucleoside triphosphate hydrolases"/>
    <property type="match status" value="1"/>
</dbReference>
<evidence type="ECO:0000256" key="1">
    <source>
        <dbReference type="ARBA" id="ARBA00022741"/>
    </source>
</evidence>
<keyword evidence="2" id="KW-0378">Hydrolase</keyword>
<evidence type="ECO:0000259" key="5">
    <source>
        <dbReference type="PROSITE" id="PS50006"/>
    </source>
</evidence>
<evidence type="ECO:0000313" key="7">
    <source>
        <dbReference type="Proteomes" id="UP001445076"/>
    </source>
</evidence>
<keyword evidence="3" id="KW-0347">Helicase</keyword>
<dbReference type="FunFam" id="3.40.50.300:FF:000326">
    <property type="entry name" value="P-loop containing nucleoside triphosphate hydrolase"/>
    <property type="match status" value="1"/>
</dbReference>
<feature type="domain" description="FHA" evidence="5">
    <location>
        <begin position="73"/>
        <end position="130"/>
    </location>
</feature>
<dbReference type="PANTHER" id="PTHR10887:SF495">
    <property type="entry name" value="HELICASE SENATAXIN ISOFORM X1-RELATED"/>
    <property type="match status" value="1"/>
</dbReference>
<keyword evidence="1" id="KW-0547">Nucleotide-binding</keyword>
<dbReference type="PANTHER" id="PTHR10887">
    <property type="entry name" value="DNA2/NAM7 HELICASE FAMILY"/>
    <property type="match status" value="1"/>
</dbReference>
<evidence type="ECO:0000313" key="6">
    <source>
        <dbReference type="EMBL" id="KAK8747334.1"/>
    </source>
</evidence>
<dbReference type="CDD" id="cd18808">
    <property type="entry name" value="SF1_C_Upf1"/>
    <property type="match status" value="1"/>
</dbReference>
<dbReference type="Proteomes" id="UP001445076">
    <property type="component" value="Unassembled WGS sequence"/>
</dbReference>
<name>A0AAW0Y5S3_CHEQU</name>
<comment type="caution">
    <text evidence="6">The sequence shown here is derived from an EMBL/GenBank/DDBJ whole genome shotgun (WGS) entry which is preliminary data.</text>
</comment>
<dbReference type="InterPro" id="IPR047187">
    <property type="entry name" value="SF1_C_Upf1"/>
</dbReference>